<accession>A0A428RF68</accession>
<name>A0A428RF68_9HYPO</name>
<organism evidence="1 2">
    <name type="scientific">Fusarium floridanum</name>
    <dbReference type="NCBI Taxonomy" id="1325733"/>
    <lineage>
        <taxon>Eukaryota</taxon>
        <taxon>Fungi</taxon>
        <taxon>Dikarya</taxon>
        <taxon>Ascomycota</taxon>
        <taxon>Pezizomycotina</taxon>
        <taxon>Sordariomycetes</taxon>
        <taxon>Hypocreomycetidae</taxon>
        <taxon>Hypocreales</taxon>
        <taxon>Nectriaceae</taxon>
        <taxon>Fusarium</taxon>
        <taxon>Fusarium solani species complex</taxon>
    </lineage>
</organism>
<keyword evidence="2" id="KW-1185">Reference proteome</keyword>
<protein>
    <recommendedName>
        <fullName evidence="3">F-box domain-containing protein</fullName>
    </recommendedName>
</protein>
<dbReference type="Proteomes" id="UP000287972">
    <property type="component" value="Unassembled WGS sequence"/>
</dbReference>
<evidence type="ECO:0000313" key="1">
    <source>
        <dbReference type="EMBL" id="RSL76196.1"/>
    </source>
</evidence>
<dbReference type="AlphaFoldDB" id="A0A428RF68"/>
<dbReference type="EMBL" id="NKCL01000309">
    <property type="protein sequence ID" value="RSL76196.1"/>
    <property type="molecule type" value="Genomic_DNA"/>
</dbReference>
<evidence type="ECO:0000313" key="2">
    <source>
        <dbReference type="Proteomes" id="UP000287972"/>
    </source>
</evidence>
<evidence type="ECO:0008006" key="3">
    <source>
        <dbReference type="Google" id="ProtNLM"/>
    </source>
</evidence>
<reference evidence="1 2" key="1">
    <citation type="submission" date="2017-06" db="EMBL/GenBank/DDBJ databases">
        <title>Comparative genomic analysis of Ambrosia Fusariam Clade fungi.</title>
        <authorList>
            <person name="Stajich J.E."/>
            <person name="Carrillo J."/>
            <person name="Kijimoto T."/>
            <person name="Eskalen A."/>
            <person name="O'Donnell K."/>
            <person name="Kasson M."/>
        </authorList>
    </citation>
    <scope>NUCLEOTIDE SEQUENCE [LARGE SCALE GENOMIC DNA]</scope>
    <source>
        <strain evidence="1 2">NRRL62606</strain>
    </source>
</reference>
<proteinExistence type="predicted"/>
<comment type="caution">
    <text evidence="1">The sequence shown here is derived from an EMBL/GenBank/DDBJ whole genome shotgun (WGS) entry which is preliminary data.</text>
</comment>
<gene>
    <name evidence="1" type="ORF">CEP51_010193</name>
</gene>
<sequence length="380" mass="44736">MTSVQESTPSSEGTNPQIHSLMLPNEVIDVIFGSLDGPTQICFALTCRTLYKSYFPQTDPYYWRRRDWYWRKGLLCRLEKDIPEYYCCLQCAKLHRWDVPWNKVWSISKPWRGYLDFHPTRDLELDYFEFPVGEDHYLTYQAVRVIMNRHLYGPRHGIPLEAIELDTHKLCQETGTTVDMVVRPRIIDDELFLSVHYKMLHPQNDTQNLEKFISQARLRVCRHLQIGAHWTRLGCWHRHPPLFLPIRIPELEKGCWPLKDCGNEFGSVRSCQVCMTDYQVKVSRQHEGQEEKGWSIEIMVWHQLGNGRDPYDEDRWFNLAHTGYYGPPHHSMPGIVRHRWSKGDETLLSCEGEFVEGLDRLPEGLIMDEEGTIGLGDWED</sequence>